<dbReference type="OrthoDB" id="2013972at2759"/>
<evidence type="ECO:0000256" key="8">
    <source>
        <dbReference type="ARBA" id="ARBA00023180"/>
    </source>
</evidence>
<keyword evidence="11" id="KW-1185">Reference proteome</keyword>
<dbReference type="RefSeq" id="XP_020088708.1">
    <property type="nucleotide sequence ID" value="XM_020233119.1"/>
</dbReference>
<dbReference type="InterPro" id="IPR004159">
    <property type="entry name" value="Put_SAM_MeTrfase"/>
</dbReference>
<proteinExistence type="inferred from homology"/>
<reference evidence="11" key="1">
    <citation type="journal article" date="2015" name="Nat. Genet.">
        <title>The pineapple genome and the evolution of CAM photosynthesis.</title>
        <authorList>
            <person name="Ming R."/>
            <person name="VanBuren R."/>
            <person name="Wai C.M."/>
            <person name="Tang H."/>
            <person name="Schatz M.C."/>
            <person name="Bowers J.E."/>
            <person name="Lyons E."/>
            <person name="Wang M.L."/>
            <person name="Chen J."/>
            <person name="Biggers E."/>
            <person name="Zhang J."/>
            <person name="Huang L."/>
            <person name="Zhang L."/>
            <person name="Miao W."/>
            <person name="Zhang J."/>
            <person name="Ye Z."/>
            <person name="Miao C."/>
            <person name="Lin Z."/>
            <person name="Wang H."/>
            <person name="Zhou H."/>
            <person name="Yim W.C."/>
            <person name="Priest H.D."/>
            <person name="Zheng C."/>
            <person name="Woodhouse M."/>
            <person name="Edger P.P."/>
            <person name="Guyot R."/>
            <person name="Guo H.B."/>
            <person name="Guo H."/>
            <person name="Zheng G."/>
            <person name="Singh R."/>
            <person name="Sharma A."/>
            <person name="Min X."/>
            <person name="Zheng Y."/>
            <person name="Lee H."/>
            <person name="Gurtowski J."/>
            <person name="Sedlazeck F.J."/>
            <person name="Harkess A."/>
            <person name="McKain M.R."/>
            <person name="Liao Z."/>
            <person name="Fang J."/>
            <person name="Liu J."/>
            <person name="Zhang X."/>
            <person name="Zhang Q."/>
            <person name="Hu W."/>
            <person name="Qin Y."/>
            <person name="Wang K."/>
            <person name="Chen L.Y."/>
            <person name="Shirley N."/>
            <person name="Lin Y.R."/>
            <person name="Liu L.Y."/>
            <person name="Hernandez A.G."/>
            <person name="Wright C.L."/>
            <person name="Bulone V."/>
            <person name="Tuskan G.A."/>
            <person name="Heath K."/>
            <person name="Zee F."/>
            <person name="Moore P.H."/>
            <person name="Sunkar R."/>
            <person name="Leebens-Mack J.H."/>
            <person name="Mockler T."/>
            <person name="Bennetzen J.L."/>
            <person name="Freeling M."/>
            <person name="Sankoff D."/>
            <person name="Paterson A.H."/>
            <person name="Zhu X."/>
            <person name="Yang X."/>
            <person name="Smith J.A."/>
            <person name="Cushman J.C."/>
            <person name="Paull R.E."/>
            <person name="Yu Q."/>
        </authorList>
    </citation>
    <scope>NUCLEOTIDE SEQUENCE [LARGE SCALE GENOMIC DNA]</scope>
    <source>
        <strain evidence="11">cv. F153</strain>
    </source>
</reference>
<comment type="similarity">
    <text evidence="1 10">Belongs to the methyltransferase superfamily.</text>
</comment>
<keyword evidence="5 10" id="KW-0735">Signal-anchor</keyword>
<protein>
    <recommendedName>
        <fullName evidence="10">Methyltransferase</fullName>
        <ecNumber evidence="10">2.1.1.-</ecNumber>
    </recommendedName>
</protein>
<dbReference type="GO" id="GO:0016020">
    <property type="term" value="C:membrane"/>
    <property type="evidence" value="ECO:0007669"/>
    <property type="project" value="UniProtKB-SubCell"/>
</dbReference>
<evidence type="ECO:0000256" key="6">
    <source>
        <dbReference type="ARBA" id="ARBA00022989"/>
    </source>
</evidence>
<dbReference type="PANTHER" id="PTHR10108:SF968">
    <property type="entry name" value="METHYLTRANSFERASE PMT19-RELATED"/>
    <property type="match status" value="1"/>
</dbReference>
<evidence type="ECO:0000256" key="9">
    <source>
        <dbReference type="ARBA" id="ARBA00060399"/>
    </source>
</evidence>
<evidence type="ECO:0000256" key="5">
    <source>
        <dbReference type="ARBA" id="ARBA00022968"/>
    </source>
</evidence>
<keyword evidence="7" id="KW-0472">Membrane</keyword>
<dbReference type="EC" id="2.1.1.-" evidence="10"/>
<evidence type="ECO:0000256" key="4">
    <source>
        <dbReference type="ARBA" id="ARBA00022692"/>
    </source>
</evidence>
<dbReference type="GeneID" id="109710499"/>
<evidence type="ECO:0000256" key="3">
    <source>
        <dbReference type="ARBA" id="ARBA00022679"/>
    </source>
</evidence>
<keyword evidence="6" id="KW-1133">Transmembrane helix</keyword>
<dbReference type="Proteomes" id="UP000515123">
    <property type="component" value="Linkage group 1"/>
</dbReference>
<evidence type="ECO:0000313" key="12">
    <source>
        <dbReference type="RefSeq" id="XP_020088708.1"/>
    </source>
</evidence>
<dbReference type="GO" id="GO:0008168">
    <property type="term" value="F:methyltransferase activity"/>
    <property type="evidence" value="ECO:0007669"/>
    <property type="project" value="UniProtKB-UniRule"/>
</dbReference>
<comment type="subcellular location">
    <subcellularLocation>
        <location evidence="9">Endomembrane system</location>
        <topology evidence="9">Single-pass type II membrane protein</topology>
    </subcellularLocation>
    <subcellularLocation>
        <location evidence="10">Membrane</location>
        <topology evidence="10">Single-pass type II membrane protein</topology>
    </subcellularLocation>
</comment>
<evidence type="ECO:0000256" key="2">
    <source>
        <dbReference type="ARBA" id="ARBA00022603"/>
    </source>
</evidence>
<reference evidence="12" key="2">
    <citation type="submission" date="2025-08" db="UniProtKB">
        <authorList>
            <consortium name="RefSeq"/>
        </authorList>
    </citation>
    <scope>IDENTIFICATION</scope>
    <source>
        <tissue evidence="12">Leaf</tissue>
    </source>
</reference>
<dbReference type="FunFam" id="3.40.50.150:FF:000076">
    <property type="entry name" value="probable methyltransferase PMT21"/>
    <property type="match status" value="1"/>
</dbReference>
<dbReference type="InterPro" id="IPR029063">
    <property type="entry name" value="SAM-dependent_MTases_sf"/>
</dbReference>
<keyword evidence="3 10" id="KW-0808">Transferase</keyword>
<dbReference type="GO" id="GO:0005802">
    <property type="term" value="C:trans-Golgi network"/>
    <property type="evidence" value="ECO:0007669"/>
    <property type="project" value="TreeGrafter"/>
</dbReference>
<dbReference type="GO" id="GO:0032259">
    <property type="term" value="P:methylation"/>
    <property type="evidence" value="ECO:0007669"/>
    <property type="project" value="UniProtKB-KW"/>
</dbReference>
<organism evidence="11 12">
    <name type="scientific">Ananas comosus</name>
    <name type="common">Pineapple</name>
    <name type="synonym">Ananas ananas</name>
    <dbReference type="NCBI Taxonomy" id="4615"/>
    <lineage>
        <taxon>Eukaryota</taxon>
        <taxon>Viridiplantae</taxon>
        <taxon>Streptophyta</taxon>
        <taxon>Embryophyta</taxon>
        <taxon>Tracheophyta</taxon>
        <taxon>Spermatophyta</taxon>
        <taxon>Magnoliopsida</taxon>
        <taxon>Liliopsida</taxon>
        <taxon>Poales</taxon>
        <taxon>Bromeliaceae</taxon>
        <taxon>Bromelioideae</taxon>
        <taxon>Ananas</taxon>
    </lineage>
</organism>
<accession>A0A6P5F5F2</accession>
<dbReference type="Gramene" id="Aco011413.1.mrna1">
    <property type="protein sequence ID" value="Aco011413.1.mrna1"/>
    <property type="gene ID" value="Aco011413.1.path1"/>
</dbReference>
<dbReference type="GO" id="GO:0005768">
    <property type="term" value="C:endosome"/>
    <property type="evidence" value="ECO:0007669"/>
    <property type="project" value="TreeGrafter"/>
</dbReference>
<keyword evidence="8 10" id="KW-0325">Glycoprotein</keyword>
<dbReference type="Gene3D" id="3.40.50.150">
    <property type="entry name" value="Vaccinia Virus protein VP39"/>
    <property type="match status" value="1"/>
</dbReference>
<gene>
    <name evidence="12" type="primary">LOC109710499</name>
</gene>
<dbReference type="AlphaFoldDB" id="A0A6P5F5F2"/>
<keyword evidence="2 10" id="KW-0489">Methyltransferase</keyword>
<dbReference type="SUPFAM" id="SSF53335">
    <property type="entry name" value="S-adenosyl-L-methionine-dependent methyltransferases"/>
    <property type="match status" value="2"/>
</dbReference>
<dbReference type="PANTHER" id="PTHR10108">
    <property type="entry name" value="SAM-DEPENDENT METHYLTRANSFERASE"/>
    <property type="match status" value="1"/>
</dbReference>
<evidence type="ECO:0000256" key="1">
    <source>
        <dbReference type="ARBA" id="ARBA00008361"/>
    </source>
</evidence>
<evidence type="ECO:0000256" key="10">
    <source>
        <dbReference type="RuleBase" id="RU366043"/>
    </source>
</evidence>
<keyword evidence="4" id="KW-0812">Transmembrane</keyword>
<sequence length="638" mass="70855">MARCSSSSSSSLFSSLLPRPNPRTVATLLAAASLSLLSYLLAIYTSTSSITSITSSITSTTCFPSSAAADAVPVPVPVPVPVVQLDFLPHHSAAAALPSVPDPDLPRPPRLPFCAPNFTHYCPCHDPARERLFPTLHLQHRERHCPPLPLRCRVPRPPGYRAPPRWPERRDRAWFANAPSKRLSVAKADQNWVRLEGDWLVFPGGGTSFPGGVRSYADQMARMLPLKTGEVRTALDIGCGVASFGGHLLNYKILTMSVAPRDVHEAQVQFALERGLPAMLGVLSIHRLPYPSRSFDMAHCARCLVPWTAHDGLYLLEIDRVLRPGGYWVLSGPPISWRSLYKGWGRTREDLAAEQKAIEDLAKRLCWRKVAEKGTIAVWQKATNHIHCAKKAKMLKSPSFCSGTDSDNAWYEKMELCITPLPKVEVIDDVAGGAVEKWPRRQNAVPPRITTGSIEGMTVEIYNHDNMLWNKRVSHYGAYFNTLAQGNYRNIMDMNAGLGGFAAALLKYPVWVMNVVPAVGTNNTLGIIYERGLIGTYMDWCEAFSTYPRTYDLIHANGIFSLYMDKCDILDILLEMDRILRPEGAAIIRDHADVIWKVERAAEQLSWQSRIVNSEGGPFDPEKLLIVDNSVAALVKQK</sequence>
<evidence type="ECO:0000313" key="11">
    <source>
        <dbReference type="Proteomes" id="UP000515123"/>
    </source>
</evidence>
<dbReference type="Pfam" id="PF03141">
    <property type="entry name" value="Methyltransf_29"/>
    <property type="match status" value="1"/>
</dbReference>
<evidence type="ECO:0000256" key="7">
    <source>
        <dbReference type="ARBA" id="ARBA00023136"/>
    </source>
</evidence>
<name>A0A6P5F5F2_ANACO</name>